<evidence type="ECO:0000313" key="2">
    <source>
        <dbReference type="EMBL" id="AIJ47493.1"/>
    </source>
</evidence>
<sequence>MNSVAIVETNVINHPFLCERVREGKRSGTREFVALIEGVEAGLLIFEHFPRDSWGLIYEIYVLNEFRGLGIGNLILSHAENVARDSACKTLRLTARSLDQQFIKDDTLMSWYGRKGFIRDTSESSGMLKHLAC</sequence>
<organism evidence="2 3">
    <name type="scientific">Comamonas testosteroni TK102</name>
    <dbReference type="NCBI Taxonomy" id="1392005"/>
    <lineage>
        <taxon>Bacteria</taxon>
        <taxon>Pseudomonadati</taxon>
        <taxon>Pseudomonadota</taxon>
        <taxon>Betaproteobacteria</taxon>
        <taxon>Burkholderiales</taxon>
        <taxon>Comamonadaceae</taxon>
        <taxon>Comamonas</taxon>
    </lineage>
</organism>
<reference evidence="2 3" key="1">
    <citation type="journal article" date="2014" name="Genome Announc.">
        <title>Complete Genome Sequence of Polychlorinated Biphenyl Degrader Comamonas testosteroni TK102 (NBRC 109938).</title>
        <authorList>
            <person name="Fukuda K."/>
            <person name="Hosoyama A."/>
            <person name="Tsuchikane K."/>
            <person name="Ohji S."/>
            <person name="Yamazoe A."/>
            <person name="Fujita N."/>
            <person name="Shintani M."/>
            <person name="Kimbara K."/>
        </authorList>
    </citation>
    <scope>NUCLEOTIDE SEQUENCE [LARGE SCALE GENOMIC DNA]</scope>
    <source>
        <strain evidence="2">TK102</strain>
    </source>
</reference>
<dbReference type="InterPro" id="IPR000182">
    <property type="entry name" value="GNAT_dom"/>
</dbReference>
<evidence type="ECO:0000259" key="1">
    <source>
        <dbReference type="PROSITE" id="PS51186"/>
    </source>
</evidence>
<feature type="domain" description="N-acetyltransferase" evidence="1">
    <location>
        <begin position="1"/>
        <end position="133"/>
    </location>
</feature>
<dbReference type="KEGG" id="ctes:O987_16905"/>
<dbReference type="RefSeq" id="WP_051962193.1">
    <property type="nucleotide sequence ID" value="NZ_CP006704.1"/>
</dbReference>
<dbReference type="GO" id="GO:0016747">
    <property type="term" value="F:acyltransferase activity, transferring groups other than amino-acyl groups"/>
    <property type="evidence" value="ECO:0007669"/>
    <property type="project" value="InterPro"/>
</dbReference>
<proteinExistence type="predicted"/>
<dbReference type="PROSITE" id="PS51186">
    <property type="entry name" value="GNAT"/>
    <property type="match status" value="1"/>
</dbReference>
<accession>A0A076PP13</accession>
<dbReference type="Gene3D" id="3.40.630.30">
    <property type="match status" value="1"/>
</dbReference>
<dbReference type="SUPFAM" id="SSF55729">
    <property type="entry name" value="Acyl-CoA N-acyltransferases (Nat)"/>
    <property type="match status" value="1"/>
</dbReference>
<dbReference type="EMBL" id="CP006704">
    <property type="protein sequence ID" value="AIJ47493.1"/>
    <property type="molecule type" value="Genomic_DNA"/>
</dbReference>
<dbReference type="HOGENOM" id="CLU_1903109_0_0_4"/>
<dbReference type="Proteomes" id="UP000028782">
    <property type="component" value="Chromosome"/>
</dbReference>
<dbReference type="CDD" id="cd04301">
    <property type="entry name" value="NAT_SF"/>
    <property type="match status" value="1"/>
</dbReference>
<evidence type="ECO:0000313" key="3">
    <source>
        <dbReference type="Proteomes" id="UP000028782"/>
    </source>
</evidence>
<dbReference type="Pfam" id="PF13508">
    <property type="entry name" value="Acetyltransf_7"/>
    <property type="match status" value="1"/>
</dbReference>
<dbReference type="AlphaFoldDB" id="A0A076PP13"/>
<dbReference type="InterPro" id="IPR016181">
    <property type="entry name" value="Acyl_CoA_acyltransferase"/>
</dbReference>
<gene>
    <name evidence="2" type="ORF">O987_16905</name>
</gene>
<protein>
    <recommendedName>
        <fullName evidence="1">N-acetyltransferase domain-containing protein</fullName>
    </recommendedName>
</protein>
<name>A0A076PP13_COMTE</name>